<proteinExistence type="inferred from homology"/>
<keyword evidence="2" id="KW-0808">Transferase</keyword>
<evidence type="ECO:0000259" key="4">
    <source>
        <dbReference type="Pfam" id="PF00294"/>
    </source>
</evidence>
<evidence type="ECO:0000313" key="5">
    <source>
        <dbReference type="EMBL" id="MBK1792287.1"/>
    </source>
</evidence>
<feature type="domain" description="Carbohydrate kinase PfkB" evidence="4">
    <location>
        <begin position="20"/>
        <end position="289"/>
    </location>
</feature>
<sequence length="313" mass="34112">MHKSDHQLTIAAIGEVLWDVYHDQRTFGGAPANFACHASALGAHSYLISSVGSDALGQQACQFLNEHHVQLDGVHCDTQHPTGQVQISLDNDGVASYEFANNVAWDHIQLDANIIKIASQLDAVCFGSLAQRSEKSAAAIFEFLSFTPKHCMKLFDVNLRQDFYNKEVIQKSLDACNAIKLNLEELEILAKMLKIRGNMEDFMLTIMRRNDLQFAILTGGADGAWLFERTSYNFSRADQSVEVVSTVGAGDSFTATAVIARLRGLELVESNRLANKVAGYVCGQKAAVPIIPAELIEPLTTTSPLAEPATPAS</sequence>
<keyword evidence="3 5" id="KW-0418">Kinase</keyword>
<dbReference type="InterPro" id="IPR050306">
    <property type="entry name" value="PfkB_Carbo_kinase"/>
</dbReference>
<dbReference type="Proteomes" id="UP000624703">
    <property type="component" value="Unassembled WGS sequence"/>
</dbReference>
<dbReference type="RefSeq" id="WP_200312299.1">
    <property type="nucleotide sequence ID" value="NZ_JAENIM010000044.1"/>
</dbReference>
<dbReference type="PANTHER" id="PTHR43085">
    <property type="entry name" value="HEXOKINASE FAMILY MEMBER"/>
    <property type="match status" value="1"/>
</dbReference>
<dbReference type="EMBL" id="JAENIM010000044">
    <property type="protein sequence ID" value="MBK1792287.1"/>
    <property type="molecule type" value="Genomic_DNA"/>
</dbReference>
<dbReference type="CDD" id="cd01167">
    <property type="entry name" value="bac_FRK"/>
    <property type="match status" value="1"/>
</dbReference>
<reference evidence="5" key="1">
    <citation type="submission" date="2021-01" db="EMBL/GenBank/DDBJ databases">
        <title>Modified the classification status of verrucomicrobia.</title>
        <authorList>
            <person name="Feng X."/>
        </authorList>
    </citation>
    <scope>NUCLEOTIDE SEQUENCE</scope>
    <source>
        <strain evidence="5">_KCTC 22039</strain>
    </source>
</reference>
<evidence type="ECO:0000256" key="1">
    <source>
        <dbReference type="ARBA" id="ARBA00010688"/>
    </source>
</evidence>
<dbReference type="PANTHER" id="PTHR43085:SF57">
    <property type="entry name" value="CARBOHYDRATE KINASE PFKB DOMAIN-CONTAINING PROTEIN"/>
    <property type="match status" value="1"/>
</dbReference>
<dbReference type="GO" id="GO:0016301">
    <property type="term" value="F:kinase activity"/>
    <property type="evidence" value="ECO:0007669"/>
    <property type="project" value="UniProtKB-KW"/>
</dbReference>
<evidence type="ECO:0000256" key="3">
    <source>
        <dbReference type="ARBA" id="ARBA00022777"/>
    </source>
</evidence>
<dbReference type="InterPro" id="IPR029056">
    <property type="entry name" value="Ribokinase-like"/>
</dbReference>
<dbReference type="InterPro" id="IPR011611">
    <property type="entry name" value="PfkB_dom"/>
</dbReference>
<comment type="caution">
    <text evidence="5">The sequence shown here is derived from an EMBL/GenBank/DDBJ whole genome shotgun (WGS) entry which is preliminary data.</text>
</comment>
<dbReference type="AlphaFoldDB" id="A0A8J7MFI5"/>
<comment type="similarity">
    <text evidence="1">Belongs to the carbohydrate kinase PfkB family.</text>
</comment>
<dbReference type="Gene3D" id="3.40.1190.20">
    <property type="match status" value="1"/>
</dbReference>
<name>A0A8J7MFI5_9BACT</name>
<gene>
    <name evidence="5" type="ORF">JIN82_14080</name>
</gene>
<keyword evidence="6" id="KW-1185">Reference proteome</keyword>
<organism evidence="5 6">
    <name type="scientific">Persicirhabdus sediminis</name>
    <dbReference type="NCBI Taxonomy" id="454144"/>
    <lineage>
        <taxon>Bacteria</taxon>
        <taxon>Pseudomonadati</taxon>
        <taxon>Verrucomicrobiota</taxon>
        <taxon>Verrucomicrobiia</taxon>
        <taxon>Verrucomicrobiales</taxon>
        <taxon>Verrucomicrobiaceae</taxon>
        <taxon>Persicirhabdus</taxon>
    </lineage>
</organism>
<evidence type="ECO:0000256" key="2">
    <source>
        <dbReference type="ARBA" id="ARBA00022679"/>
    </source>
</evidence>
<protein>
    <submittedName>
        <fullName evidence="5">Carbohydrate kinase</fullName>
    </submittedName>
</protein>
<dbReference type="Pfam" id="PF00294">
    <property type="entry name" value="PfkB"/>
    <property type="match status" value="1"/>
</dbReference>
<dbReference type="SUPFAM" id="SSF53613">
    <property type="entry name" value="Ribokinase-like"/>
    <property type="match status" value="1"/>
</dbReference>
<evidence type="ECO:0000313" key="6">
    <source>
        <dbReference type="Proteomes" id="UP000624703"/>
    </source>
</evidence>
<accession>A0A8J7MFI5</accession>